<evidence type="ECO:0000313" key="2">
    <source>
        <dbReference type="Proteomes" id="UP000007797"/>
    </source>
</evidence>
<dbReference type="RefSeq" id="XP_004354872.1">
    <property type="nucleotide sequence ID" value="XM_004354820.1"/>
</dbReference>
<dbReference type="KEGG" id="dfa:DFA_09010"/>
<accession>F4Q6G2</accession>
<reference evidence="2" key="1">
    <citation type="journal article" date="2011" name="Genome Res.">
        <title>Phylogeny-wide analysis of social amoeba genomes highlights ancient origins for complex intercellular communication.</title>
        <authorList>
            <person name="Heidel A.J."/>
            <person name="Lawal H.M."/>
            <person name="Felder M."/>
            <person name="Schilde C."/>
            <person name="Helps N.R."/>
            <person name="Tunggal B."/>
            <person name="Rivero F."/>
            <person name="John U."/>
            <person name="Schleicher M."/>
            <person name="Eichinger L."/>
            <person name="Platzer M."/>
            <person name="Noegel A.A."/>
            <person name="Schaap P."/>
            <person name="Gloeckner G."/>
        </authorList>
    </citation>
    <scope>NUCLEOTIDE SEQUENCE [LARGE SCALE GENOMIC DNA]</scope>
    <source>
        <strain evidence="2">SH3</strain>
    </source>
</reference>
<sequence>MDKDGEDDSTSKYSTKVYKLLISEKKEKAAKYVKDEELRLEFFYTKTDVEVKELLCVEQERISLGLANQIVALSKHQP</sequence>
<evidence type="ECO:0000313" key="1">
    <source>
        <dbReference type="EMBL" id="EGG16472.1"/>
    </source>
</evidence>
<organism evidence="1 2">
    <name type="scientific">Cavenderia fasciculata</name>
    <name type="common">Slime mold</name>
    <name type="synonym">Dictyostelium fasciculatum</name>
    <dbReference type="NCBI Taxonomy" id="261658"/>
    <lineage>
        <taxon>Eukaryota</taxon>
        <taxon>Amoebozoa</taxon>
        <taxon>Evosea</taxon>
        <taxon>Eumycetozoa</taxon>
        <taxon>Dictyostelia</taxon>
        <taxon>Acytosteliales</taxon>
        <taxon>Cavenderiaceae</taxon>
        <taxon>Cavenderia</taxon>
    </lineage>
</organism>
<dbReference type="EMBL" id="GL883023">
    <property type="protein sequence ID" value="EGG16472.1"/>
    <property type="molecule type" value="Genomic_DNA"/>
</dbReference>
<dbReference type="Proteomes" id="UP000007797">
    <property type="component" value="Unassembled WGS sequence"/>
</dbReference>
<gene>
    <name evidence="1" type="ORF">DFA_09010</name>
</gene>
<name>F4Q6G2_CACFS</name>
<dbReference type="GeneID" id="14868536"/>
<dbReference type="AlphaFoldDB" id="F4Q6G2"/>
<protein>
    <submittedName>
        <fullName evidence="1">Uncharacterized protein</fullName>
    </submittedName>
</protein>
<proteinExistence type="predicted"/>
<keyword evidence="2" id="KW-1185">Reference proteome</keyword>